<dbReference type="PANTHER" id="PTHR30055:SF238">
    <property type="entry name" value="MYCOFACTOCIN BIOSYNTHESIS TRANSCRIPTIONAL REGULATOR MFTR-RELATED"/>
    <property type="match status" value="1"/>
</dbReference>
<feature type="domain" description="HTH tetR-type" evidence="5">
    <location>
        <begin position="55"/>
        <end position="115"/>
    </location>
</feature>
<dbReference type="InterPro" id="IPR050109">
    <property type="entry name" value="HTH-type_TetR-like_transc_reg"/>
</dbReference>
<dbReference type="AlphaFoldDB" id="A0A269PG80"/>
<dbReference type="Pfam" id="PF00440">
    <property type="entry name" value="TetR_N"/>
    <property type="match status" value="1"/>
</dbReference>
<comment type="caution">
    <text evidence="6">The sequence shown here is derived from an EMBL/GenBank/DDBJ whole genome shotgun (WGS) entry which is preliminary data.</text>
</comment>
<evidence type="ECO:0000256" key="3">
    <source>
        <dbReference type="ARBA" id="ARBA00023163"/>
    </source>
</evidence>
<reference evidence="6 7" key="1">
    <citation type="submission" date="2017-08" db="EMBL/GenBank/DDBJ databases">
        <authorList>
            <person name="de Groot N.N."/>
        </authorList>
    </citation>
    <scope>NUCLEOTIDE SEQUENCE [LARGE SCALE GENOMIC DNA]</scope>
    <source>
        <strain evidence="6 7">NBT06-6</strain>
    </source>
</reference>
<dbReference type="EMBL" id="NQMQ01000002">
    <property type="protein sequence ID" value="PAJ70978.1"/>
    <property type="molecule type" value="Genomic_DNA"/>
</dbReference>
<evidence type="ECO:0000256" key="4">
    <source>
        <dbReference type="PROSITE-ProRule" id="PRU00335"/>
    </source>
</evidence>
<dbReference type="InterPro" id="IPR009057">
    <property type="entry name" value="Homeodomain-like_sf"/>
</dbReference>
<evidence type="ECO:0000256" key="1">
    <source>
        <dbReference type="ARBA" id="ARBA00023015"/>
    </source>
</evidence>
<keyword evidence="1" id="KW-0805">Transcription regulation</keyword>
<evidence type="ECO:0000259" key="5">
    <source>
        <dbReference type="PROSITE" id="PS50977"/>
    </source>
</evidence>
<dbReference type="GO" id="GO:0003700">
    <property type="term" value="F:DNA-binding transcription factor activity"/>
    <property type="evidence" value="ECO:0007669"/>
    <property type="project" value="TreeGrafter"/>
</dbReference>
<feature type="DNA-binding region" description="H-T-H motif" evidence="4">
    <location>
        <begin position="78"/>
        <end position="97"/>
    </location>
</feature>
<dbReference type="GO" id="GO:0000976">
    <property type="term" value="F:transcription cis-regulatory region binding"/>
    <property type="evidence" value="ECO:0007669"/>
    <property type="project" value="TreeGrafter"/>
</dbReference>
<dbReference type="InterPro" id="IPR001647">
    <property type="entry name" value="HTH_TetR"/>
</dbReference>
<dbReference type="Proteomes" id="UP000215771">
    <property type="component" value="Unassembled WGS sequence"/>
</dbReference>
<keyword evidence="2 4" id="KW-0238">DNA-binding</keyword>
<dbReference type="SUPFAM" id="SSF46689">
    <property type="entry name" value="Homeodomain-like"/>
    <property type="match status" value="1"/>
</dbReference>
<name>A0A269PG80_9CORY</name>
<dbReference type="PANTHER" id="PTHR30055">
    <property type="entry name" value="HTH-TYPE TRANSCRIPTIONAL REGULATOR RUTR"/>
    <property type="match status" value="1"/>
</dbReference>
<gene>
    <name evidence="6" type="ORF">CIG21_02040</name>
</gene>
<dbReference type="Gene3D" id="1.10.357.10">
    <property type="entry name" value="Tetracycline Repressor, domain 2"/>
    <property type="match status" value="1"/>
</dbReference>
<keyword evidence="3" id="KW-0804">Transcription</keyword>
<evidence type="ECO:0000313" key="7">
    <source>
        <dbReference type="Proteomes" id="UP000215771"/>
    </source>
</evidence>
<organism evidence="6 7">
    <name type="scientific">Corynebacterium hadale</name>
    <dbReference type="NCBI Taxonomy" id="2026255"/>
    <lineage>
        <taxon>Bacteria</taxon>
        <taxon>Bacillati</taxon>
        <taxon>Actinomycetota</taxon>
        <taxon>Actinomycetes</taxon>
        <taxon>Mycobacteriales</taxon>
        <taxon>Corynebacteriaceae</taxon>
        <taxon>Corynebacterium</taxon>
    </lineage>
</organism>
<evidence type="ECO:0000256" key="2">
    <source>
        <dbReference type="ARBA" id="ARBA00023125"/>
    </source>
</evidence>
<sequence>MLSWAKLVKRSDDLLRLNTYVTMHGKRHAAMSASYVLSEKGSEMVNDKPEQERAKAKRASIEKATIDLLLQEGMSSVTHRHVAARAGVPVGSIGYYYESREKLIQTCFERFHAVQAAILEEALKNPKIREDRRELAAATLDLVTCGHRDWVRGIISATVDAEREAPALQEMVKEQFYEAVNAIDALLKYAGVTKADGNAILGAIVGSSLVVAGWDKPVVETTIGGVVRFLELAEGPQSENE</sequence>
<dbReference type="RefSeq" id="WP_095275444.1">
    <property type="nucleotide sequence ID" value="NZ_CP047655.1"/>
</dbReference>
<evidence type="ECO:0000313" key="6">
    <source>
        <dbReference type="EMBL" id="PAJ70978.1"/>
    </source>
</evidence>
<protein>
    <recommendedName>
        <fullName evidence="5">HTH tetR-type domain-containing protein</fullName>
    </recommendedName>
</protein>
<accession>A0A269PG80</accession>
<proteinExistence type="predicted"/>
<dbReference type="PROSITE" id="PS50977">
    <property type="entry name" value="HTH_TETR_2"/>
    <property type="match status" value="1"/>
</dbReference>